<feature type="region of interest" description="Disordered" evidence="1">
    <location>
        <begin position="50"/>
        <end position="104"/>
    </location>
</feature>
<keyword evidence="2" id="KW-0812">Transmembrane</keyword>
<accession>A0A2G5U5U6</accession>
<reference evidence="5" key="1">
    <citation type="submission" date="2017-10" db="EMBL/GenBank/DDBJ databases">
        <title>Rapid genome shrinkage in a self-fertile nematode reveals novel sperm competition proteins.</title>
        <authorList>
            <person name="Yin D."/>
            <person name="Schwarz E.M."/>
            <person name="Thomas C.G."/>
            <person name="Felde R.L."/>
            <person name="Korf I.F."/>
            <person name="Cutter A.D."/>
            <person name="Schartner C.M."/>
            <person name="Ralston E.J."/>
            <person name="Meyer B.J."/>
            <person name="Haag E.S."/>
        </authorList>
    </citation>
    <scope>NUCLEOTIDE SEQUENCE [LARGE SCALE GENOMIC DNA]</scope>
    <source>
        <strain evidence="5">JU1422</strain>
    </source>
</reference>
<evidence type="ECO:0000256" key="2">
    <source>
        <dbReference type="SAM" id="Phobius"/>
    </source>
</evidence>
<keyword evidence="3" id="KW-0732">Signal</keyword>
<feature type="region of interest" description="Disordered" evidence="1">
    <location>
        <begin position="331"/>
        <end position="403"/>
    </location>
</feature>
<organism evidence="4 5">
    <name type="scientific">Caenorhabditis nigoni</name>
    <dbReference type="NCBI Taxonomy" id="1611254"/>
    <lineage>
        <taxon>Eukaryota</taxon>
        <taxon>Metazoa</taxon>
        <taxon>Ecdysozoa</taxon>
        <taxon>Nematoda</taxon>
        <taxon>Chromadorea</taxon>
        <taxon>Rhabditida</taxon>
        <taxon>Rhabditina</taxon>
        <taxon>Rhabditomorpha</taxon>
        <taxon>Rhabditoidea</taxon>
        <taxon>Rhabditidae</taxon>
        <taxon>Peloderinae</taxon>
        <taxon>Caenorhabditis</taxon>
    </lineage>
</organism>
<keyword evidence="2" id="KW-1133">Transmembrane helix</keyword>
<comment type="caution">
    <text evidence="4">The sequence shown here is derived from an EMBL/GenBank/DDBJ whole genome shotgun (WGS) entry which is preliminary data.</text>
</comment>
<feature type="compositionally biased region" description="Pro residues" evidence="1">
    <location>
        <begin position="359"/>
        <end position="385"/>
    </location>
</feature>
<feature type="signal peptide" evidence="3">
    <location>
        <begin position="1"/>
        <end position="23"/>
    </location>
</feature>
<evidence type="ECO:0000256" key="3">
    <source>
        <dbReference type="SAM" id="SignalP"/>
    </source>
</evidence>
<gene>
    <name evidence="4" type="primary">Cnig_chr_IV.g14378</name>
    <name evidence="4" type="ORF">B9Z55_014378</name>
</gene>
<feature type="transmembrane region" description="Helical" evidence="2">
    <location>
        <begin position="153"/>
        <end position="174"/>
    </location>
</feature>
<feature type="chain" id="PRO_5013714172" evidence="3">
    <location>
        <begin position="24"/>
        <end position="403"/>
    </location>
</feature>
<keyword evidence="5" id="KW-1185">Reference proteome</keyword>
<protein>
    <submittedName>
        <fullName evidence="4">Uncharacterized protein</fullName>
    </submittedName>
</protein>
<dbReference type="EMBL" id="PDUG01000004">
    <property type="protein sequence ID" value="PIC34843.1"/>
    <property type="molecule type" value="Genomic_DNA"/>
</dbReference>
<feature type="compositionally biased region" description="Low complexity" evidence="1">
    <location>
        <begin position="66"/>
        <end position="99"/>
    </location>
</feature>
<keyword evidence="2" id="KW-0472">Membrane</keyword>
<evidence type="ECO:0000313" key="4">
    <source>
        <dbReference type="EMBL" id="PIC34843.1"/>
    </source>
</evidence>
<sequence length="403" mass="43902">MIRVVNKWMLLALLIIILAAIAADTEDVELLEDGQSNVQFSEDAVEGIRRARAGRTNNKNGKKNNNKVGGPNPAGSPKSTTMTTTKAPLPAKTTTTAPAAPLPIQPTKVYEPPHEDLPEDFSCQNLGEKYKGCEYLCKQLASMGDPPKPAKEYRYLIGLVLIVTCTPTIIILYISTRRMKRELDELNKQVPPITDDINEKLKIAYAAALEVQAPKNPEKIEEIGEEVAGGPTESKQNKDAMRAKLLETQQNLQKLRTHAKKCVEEHKADAASSKFQKRGAIWIPNRPEIPPPAPLPENIQLDKVEWCSDLNEQWIIGSDVDDIELDSDYVMNPDSITTDDDESTKSKKSKKDSSTAPGIPTPVVPLAPPPAAPPAPAPPTAPQPAAPLKRFPSTPSAAAKQGK</sequence>
<evidence type="ECO:0000256" key="1">
    <source>
        <dbReference type="SAM" id="MobiDB-lite"/>
    </source>
</evidence>
<name>A0A2G5U5U6_9PELO</name>
<proteinExistence type="predicted"/>
<dbReference type="STRING" id="1611254.A0A2G5U5U6"/>
<dbReference type="Proteomes" id="UP000230233">
    <property type="component" value="Chromosome IV"/>
</dbReference>
<dbReference type="AlphaFoldDB" id="A0A2G5U5U6"/>
<evidence type="ECO:0000313" key="5">
    <source>
        <dbReference type="Proteomes" id="UP000230233"/>
    </source>
</evidence>
<dbReference type="OrthoDB" id="5877566at2759"/>